<protein>
    <submittedName>
        <fullName evidence="2">Uncharacterized protein</fullName>
    </submittedName>
</protein>
<dbReference type="EMBL" id="QWLA01000073">
    <property type="protein sequence ID" value="RIH83620.1"/>
    <property type="molecule type" value="Genomic_DNA"/>
</dbReference>
<keyword evidence="3" id="KW-1185">Reference proteome</keyword>
<sequence length="218" mass="23291">MRPASSASATANRASCGGRPRAASVWGRVRVPSSVSSRSSRLSPSRMAPSAIRATSRRAAGSASRPRLCTMRASFSAISPSESRRKRKCCVRERMVGGMRSGSVVAKMKITCSGGSSSVFSRALKALLDIMWASSRITTLRLPKSGASRIFSRSSRTSSTELLLAASISSTSGCRPSRTRRQPSHTPQGLRSGPVQLTAWAMRRALVVLPTPRGPENR</sequence>
<feature type="region of interest" description="Disordered" evidence="1">
    <location>
        <begin position="1"/>
        <end position="63"/>
    </location>
</feature>
<gene>
    <name evidence="2" type="ORF">Mrose_02978</name>
</gene>
<feature type="region of interest" description="Disordered" evidence="1">
    <location>
        <begin position="170"/>
        <end position="194"/>
    </location>
</feature>
<dbReference type="Proteomes" id="UP000265341">
    <property type="component" value="Unassembled WGS sequence"/>
</dbReference>
<organism evidence="2 3">
    <name type="scientific">Calidithermus roseus</name>
    <dbReference type="NCBI Taxonomy" id="1644118"/>
    <lineage>
        <taxon>Bacteria</taxon>
        <taxon>Thermotogati</taxon>
        <taxon>Deinococcota</taxon>
        <taxon>Deinococci</taxon>
        <taxon>Thermales</taxon>
        <taxon>Thermaceae</taxon>
        <taxon>Calidithermus</taxon>
    </lineage>
</organism>
<accession>A0A399EJX8</accession>
<feature type="compositionally biased region" description="Low complexity" evidence="1">
    <location>
        <begin position="1"/>
        <end position="15"/>
    </location>
</feature>
<evidence type="ECO:0000313" key="3">
    <source>
        <dbReference type="Proteomes" id="UP000265341"/>
    </source>
</evidence>
<feature type="compositionally biased region" description="Low complexity" evidence="1">
    <location>
        <begin position="28"/>
        <end position="63"/>
    </location>
</feature>
<name>A0A399EJX8_9DEIN</name>
<evidence type="ECO:0000256" key="1">
    <source>
        <dbReference type="SAM" id="MobiDB-lite"/>
    </source>
</evidence>
<comment type="caution">
    <text evidence="2">The sequence shown here is derived from an EMBL/GenBank/DDBJ whole genome shotgun (WGS) entry which is preliminary data.</text>
</comment>
<reference evidence="2 3" key="1">
    <citation type="submission" date="2018-08" db="EMBL/GenBank/DDBJ databases">
        <title>Meiothermus roseus NBRC 110900 genome sequencing project.</title>
        <authorList>
            <person name="Da Costa M.S."/>
            <person name="Albuquerque L."/>
            <person name="Raposo P."/>
            <person name="Froufe H.J.C."/>
            <person name="Barroso C.S."/>
            <person name="Egas C."/>
        </authorList>
    </citation>
    <scope>NUCLEOTIDE SEQUENCE [LARGE SCALE GENOMIC DNA]</scope>
    <source>
        <strain evidence="2 3">NBRC 110900</strain>
    </source>
</reference>
<evidence type="ECO:0000313" key="2">
    <source>
        <dbReference type="EMBL" id="RIH83620.1"/>
    </source>
</evidence>
<proteinExistence type="predicted"/>
<dbReference type="AlphaFoldDB" id="A0A399EJX8"/>